<reference evidence="2 3" key="1">
    <citation type="journal article" date="2018" name="New Phytol.">
        <title>Phylogenomics of Endogonaceae and evolution of mycorrhizas within Mucoromycota.</title>
        <authorList>
            <person name="Chang Y."/>
            <person name="Desiro A."/>
            <person name="Na H."/>
            <person name="Sandor L."/>
            <person name="Lipzen A."/>
            <person name="Clum A."/>
            <person name="Barry K."/>
            <person name="Grigoriev I.V."/>
            <person name="Martin F.M."/>
            <person name="Stajich J.E."/>
            <person name="Smith M.E."/>
            <person name="Bonito G."/>
            <person name="Spatafora J.W."/>
        </authorList>
    </citation>
    <scope>NUCLEOTIDE SEQUENCE [LARGE SCALE GENOMIC DNA]</scope>
    <source>
        <strain evidence="2 3">GMNB39</strain>
    </source>
</reference>
<dbReference type="AlphaFoldDB" id="A0A433DGJ5"/>
<feature type="compositionally biased region" description="Polar residues" evidence="1">
    <location>
        <begin position="43"/>
        <end position="52"/>
    </location>
</feature>
<evidence type="ECO:0000256" key="1">
    <source>
        <dbReference type="SAM" id="MobiDB-lite"/>
    </source>
</evidence>
<name>A0A433DGJ5_9FUNG</name>
<gene>
    <name evidence="2" type="ORF">BC936DRAFT_140795</name>
</gene>
<feature type="non-terminal residue" evidence="2">
    <location>
        <position position="117"/>
    </location>
</feature>
<proteinExistence type="predicted"/>
<dbReference type="Proteomes" id="UP000268093">
    <property type="component" value="Unassembled WGS sequence"/>
</dbReference>
<protein>
    <submittedName>
        <fullName evidence="2">Uncharacterized protein</fullName>
    </submittedName>
</protein>
<feature type="compositionally biased region" description="Low complexity" evidence="1">
    <location>
        <begin position="9"/>
        <end position="22"/>
    </location>
</feature>
<organism evidence="2 3">
    <name type="scientific">Jimgerdemannia flammicorona</name>
    <dbReference type="NCBI Taxonomy" id="994334"/>
    <lineage>
        <taxon>Eukaryota</taxon>
        <taxon>Fungi</taxon>
        <taxon>Fungi incertae sedis</taxon>
        <taxon>Mucoromycota</taxon>
        <taxon>Mucoromycotina</taxon>
        <taxon>Endogonomycetes</taxon>
        <taxon>Endogonales</taxon>
        <taxon>Endogonaceae</taxon>
        <taxon>Jimgerdemannia</taxon>
    </lineage>
</organism>
<evidence type="ECO:0000313" key="2">
    <source>
        <dbReference type="EMBL" id="RUP49983.1"/>
    </source>
</evidence>
<feature type="compositionally biased region" description="Low complexity" evidence="1">
    <location>
        <begin position="29"/>
        <end position="42"/>
    </location>
</feature>
<accession>A0A433DGJ5</accession>
<dbReference type="EMBL" id="RBNI01001793">
    <property type="protein sequence ID" value="RUP49983.1"/>
    <property type="molecule type" value="Genomic_DNA"/>
</dbReference>
<sequence>MPPPAKRMASSPATRPATSTARTPPPPHSSTLLSVSLPSRTRWITTSTSVSRAPQERGAPLDHPPHGVRFPLPLLYEQRTDGQWVVMDRGTVMASKLYFAYNISCGKERRSRPPFAW</sequence>
<evidence type="ECO:0000313" key="3">
    <source>
        <dbReference type="Proteomes" id="UP000268093"/>
    </source>
</evidence>
<comment type="caution">
    <text evidence="2">The sequence shown here is derived from an EMBL/GenBank/DDBJ whole genome shotgun (WGS) entry which is preliminary data.</text>
</comment>
<keyword evidence="3" id="KW-1185">Reference proteome</keyword>
<feature type="region of interest" description="Disordered" evidence="1">
    <location>
        <begin position="1"/>
        <end position="66"/>
    </location>
</feature>